<dbReference type="NCBIfam" id="TIGR01409">
    <property type="entry name" value="TAT_signal_seq"/>
    <property type="match status" value="1"/>
</dbReference>
<accession>A0ABS0AA55</accession>
<dbReference type="SUPFAM" id="SSF53706">
    <property type="entry name" value="Formate dehydrogenase/DMSO reductase, domains 1-3"/>
    <property type="match status" value="1"/>
</dbReference>
<dbReference type="InterPro" id="IPR019546">
    <property type="entry name" value="TAT_signal_bac_arc"/>
</dbReference>
<keyword evidence="2" id="KW-1185">Reference proteome</keyword>
<dbReference type="InterPro" id="IPR030948">
    <property type="entry name" value="TAT_var_transloc_signal_dom"/>
</dbReference>
<dbReference type="Gene3D" id="3.30.200.210">
    <property type="match status" value="1"/>
</dbReference>
<feature type="non-terminal residue" evidence="1">
    <location>
        <position position="1"/>
    </location>
</feature>
<gene>
    <name evidence="1" type="ORF">FNJ87_18855</name>
</gene>
<evidence type="ECO:0000313" key="2">
    <source>
        <dbReference type="Proteomes" id="UP001194729"/>
    </source>
</evidence>
<organism evidence="1 2">
    <name type="scientific">Nonlabens mediterrranea</name>
    <dbReference type="NCBI Taxonomy" id="1419947"/>
    <lineage>
        <taxon>Bacteria</taxon>
        <taxon>Pseudomonadati</taxon>
        <taxon>Bacteroidota</taxon>
        <taxon>Flavobacteriia</taxon>
        <taxon>Flavobacteriales</taxon>
        <taxon>Flavobacteriaceae</taxon>
        <taxon>Nonlabens</taxon>
    </lineage>
</organism>
<proteinExistence type="predicted"/>
<evidence type="ECO:0000313" key="1">
    <source>
        <dbReference type="EMBL" id="MBF4986282.1"/>
    </source>
</evidence>
<dbReference type="Proteomes" id="UP001194729">
    <property type="component" value="Unassembled WGS sequence"/>
</dbReference>
<dbReference type="NCBIfam" id="TIGR04519">
    <property type="entry name" value="MoCo_extend_TAT"/>
    <property type="match status" value="1"/>
</dbReference>
<protein>
    <submittedName>
        <fullName evidence="1">TAT-variant-translocated molybdopterin oxidoreductase</fullName>
    </submittedName>
</protein>
<feature type="non-terminal residue" evidence="1">
    <location>
        <position position="163"/>
    </location>
</feature>
<sequence>VQQIRFAAPIPTEEFLGNNEVMEESSTTRRDFLKYVGFSTAAASLAACEGPVIHSVPYVNQPEQIIPGMANYYATTIADGYDFASILVKTREGRPIKIESNKDAQYRGHANARVHASVLSLYDNNRLKTPLVKGVESTWETLDKEVSQKLNDLNGKTLAVLTQ</sequence>
<name>A0ABS0AA55_9FLAO</name>
<comment type="caution">
    <text evidence="1">The sequence shown here is derived from an EMBL/GenBank/DDBJ whole genome shotgun (WGS) entry which is preliminary data.</text>
</comment>
<dbReference type="EMBL" id="JADKYU010001065">
    <property type="protein sequence ID" value="MBF4986282.1"/>
    <property type="molecule type" value="Genomic_DNA"/>
</dbReference>
<reference evidence="1 2" key="1">
    <citation type="submission" date="2020-11" db="EMBL/GenBank/DDBJ databases">
        <title>P. mediterranea TC4 genome.</title>
        <authorList>
            <person name="Molmeret M."/>
        </authorList>
    </citation>
    <scope>NUCLEOTIDE SEQUENCE [LARGE SCALE GENOMIC DNA]</scope>
    <source>
        <strain evidence="1 2">TC4</strain>
    </source>
</reference>